<evidence type="ECO:0000256" key="7">
    <source>
        <dbReference type="ARBA" id="ARBA00023170"/>
    </source>
</evidence>
<dbReference type="AlphaFoldDB" id="A0AAD8BNI9"/>
<comment type="caution">
    <text evidence="11">The sequence shown here is derived from an EMBL/GenBank/DDBJ whole genome shotgun (WGS) entry which is preliminary data.</text>
</comment>
<evidence type="ECO:0000256" key="8">
    <source>
        <dbReference type="ARBA" id="ARBA00023224"/>
    </source>
</evidence>
<dbReference type="Proteomes" id="UP001233172">
    <property type="component" value="Unassembled WGS sequence"/>
</dbReference>
<dbReference type="GO" id="GO:0043410">
    <property type="term" value="P:positive regulation of MAPK cascade"/>
    <property type="evidence" value="ECO:0007669"/>
    <property type="project" value="TreeGrafter"/>
</dbReference>
<dbReference type="InterPro" id="IPR000276">
    <property type="entry name" value="GPCR_Rhodpsn"/>
</dbReference>
<keyword evidence="5" id="KW-0297">G-protein coupled receptor</keyword>
<dbReference type="SUPFAM" id="SSF81321">
    <property type="entry name" value="Family A G protein-coupled receptor-like"/>
    <property type="match status" value="1"/>
</dbReference>
<keyword evidence="2" id="KW-1003">Cell membrane</keyword>
<dbReference type="GO" id="GO:0071880">
    <property type="term" value="P:adenylate cyclase-activating adrenergic receptor signaling pathway"/>
    <property type="evidence" value="ECO:0007669"/>
    <property type="project" value="TreeGrafter"/>
</dbReference>
<dbReference type="Gene3D" id="1.20.1070.10">
    <property type="entry name" value="Rhodopsin 7-helix transmembrane proteins"/>
    <property type="match status" value="1"/>
</dbReference>
<evidence type="ECO:0000256" key="9">
    <source>
        <dbReference type="SAM" id="Phobius"/>
    </source>
</evidence>
<sequence length="230" mass="25705">MVNFTFNVLSSNASFFGLTSTVNGLAGVEYYNDSFGLQHYGNSSYSSVRPLPVNVSTDARGGDNNGSVNASVHGPPALWGLTVYSHEHLVVTSVILGLFVLCCIIGNCFVIAAVILERSLHNVANYLILSLAVADLMVAVLVMPLSVVSEISQLTKPKKRYLILIQLTKPKKRYLFLIQLTKPKKRYLILIQLTKPKKRYLILIQLTKPKKRYLILIQLTKPKKRYLILI</sequence>
<feature type="transmembrane region" description="Helical" evidence="9">
    <location>
        <begin position="123"/>
        <end position="147"/>
    </location>
</feature>
<accession>A0AAD8BNI9</accession>
<evidence type="ECO:0000256" key="1">
    <source>
        <dbReference type="ARBA" id="ARBA00004651"/>
    </source>
</evidence>
<protein>
    <submittedName>
        <fullName evidence="11">Type 1 serotonin receptor 5HT-1Hel</fullName>
    </submittedName>
</protein>
<dbReference type="InterPro" id="IPR017452">
    <property type="entry name" value="GPCR_Rhodpsn_7TM"/>
</dbReference>
<dbReference type="EMBL" id="JASAOG010000055">
    <property type="protein sequence ID" value="KAK0057307.1"/>
    <property type="molecule type" value="Genomic_DNA"/>
</dbReference>
<keyword evidence="3 9" id="KW-0812">Transmembrane</keyword>
<evidence type="ECO:0000256" key="3">
    <source>
        <dbReference type="ARBA" id="ARBA00022692"/>
    </source>
</evidence>
<gene>
    <name evidence="11" type="ORF">Bpfe_013114</name>
</gene>
<keyword evidence="4 9" id="KW-1133">Transmembrane helix</keyword>
<name>A0AAD8BNI9_BIOPF</name>
<feature type="transmembrane region" description="Helical" evidence="9">
    <location>
        <begin position="89"/>
        <end position="116"/>
    </location>
</feature>
<evidence type="ECO:0000259" key="10">
    <source>
        <dbReference type="PROSITE" id="PS50262"/>
    </source>
</evidence>
<evidence type="ECO:0000313" key="11">
    <source>
        <dbReference type="EMBL" id="KAK0057307.1"/>
    </source>
</evidence>
<comment type="subcellular location">
    <subcellularLocation>
        <location evidence="1">Cell membrane</location>
        <topology evidence="1">Multi-pass membrane protein</topology>
    </subcellularLocation>
</comment>
<dbReference type="PANTHER" id="PTHR24248:SF200">
    <property type="entry name" value="5-HYDROXYTRYPTAMINE RECEPTOR 1B-LIKE ISOFORM X1"/>
    <property type="match status" value="1"/>
</dbReference>
<organism evidence="11 12">
    <name type="scientific">Biomphalaria pfeifferi</name>
    <name type="common">Bloodfluke planorb</name>
    <name type="synonym">Freshwater snail</name>
    <dbReference type="NCBI Taxonomy" id="112525"/>
    <lineage>
        <taxon>Eukaryota</taxon>
        <taxon>Metazoa</taxon>
        <taxon>Spiralia</taxon>
        <taxon>Lophotrochozoa</taxon>
        <taxon>Mollusca</taxon>
        <taxon>Gastropoda</taxon>
        <taxon>Heterobranchia</taxon>
        <taxon>Euthyneura</taxon>
        <taxon>Panpulmonata</taxon>
        <taxon>Hygrophila</taxon>
        <taxon>Lymnaeoidea</taxon>
        <taxon>Planorbidae</taxon>
        <taxon>Biomphalaria</taxon>
    </lineage>
</organism>
<keyword evidence="8" id="KW-0807">Transducer</keyword>
<keyword evidence="12" id="KW-1185">Reference proteome</keyword>
<feature type="domain" description="G-protein coupled receptors family 1 profile" evidence="10">
    <location>
        <begin position="106"/>
        <end position="148"/>
    </location>
</feature>
<evidence type="ECO:0000256" key="5">
    <source>
        <dbReference type="ARBA" id="ARBA00023040"/>
    </source>
</evidence>
<dbReference type="GO" id="GO:0005886">
    <property type="term" value="C:plasma membrane"/>
    <property type="evidence" value="ECO:0007669"/>
    <property type="project" value="UniProtKB-SubCell"/>
</dbReference>
<dbReference type="Pfam" id="PF00001">
    <property type="entry name" value="7tm_1"/>
    <property type="match status" value="1"/>
</dbReference>
<evidence type="ECO:0000256" key="6">
    <source>
        <dbReference type="ARBA" id="ARBA00023136"/>
    </source>
</evidence>
<evidence type="ECO:0000256" key="4">
    <source>
        <dbReference type="ARBA" id="ARBA00022989"/>
    </source>
</evidence>
<dbReference type="PROSITE" id="PS50262">
    <property type="entry name" value="G_PROTEIN_RECEP_F1_2"/>
    <property type="match status" value="1"/>
</dbReference>
<evidence type="ECO:0000256" key="2">
    <source>
        <dbReference type="ARBA" id="ARBA00022475"/>
    </source>
</evidence>
<reference evidence="11" key="1">
    <citation type="journal article" date="2023" name="PLoS Negl. Trop. Dis.">
        <title>A genome sequence for Biomphalaria pfeifferi, the major vector snail for the human-infecting parasite Schistosoma mansoni.</title>
        <authorList>
            <person name="Bu L."/>
            <person name="Lu L."/>
            <person name="Laidemitt M.R."/>
            <person name="Zhang S.M."/>
            <person name="Mutuku M."/>
            <person name="Mkoji G."/>
            <person name="Steinauer M."/>
            <person name="Loker E.S."/>
        </authorList>
    </citation>
    <scope>NUCLEOTIDE SEQUENCE</scope>
    <source>
        <strain evidence="11">KasaAsao</strain>
    </source>
</reference>
<keyword evidence="6 9" id="KW-0472">Membrane</keyword>
<keyword evidence="7 11" id="KW-0675">Receptor</keyword>
<dbReference type="PANTHER" id="PTHR24248">
    <property type="entry name" value="ADRENERGIC RECEPTOR-RELATED G-PROTEIN COUPLED RECEPTOR"/>
    <property type="match status" value="1"/>
</dbReference>
<reference evidence="11" key="2">
    <citation type="submission" date="2023-04" db="EMBL/GenBank/DDBJ databases">
        <authorList>
            <person name="Bu L."/>
            <person name="Lu L."/>
            <person name="Laidemitt M.R."/>
            <person name="Zhang S.M."/>
            <person name="Mutuku M."/>
            <person name="Mkoji G."/>
            <person name="Steinauer M."/>
            <person name="Loker E.S."/>
        </authorList>
    </citation>
    <scope>NUCLEOTIDE SEQUENCE</scope>
    <source>
        <strain evidence="11">KasaAsao</strain>
        <tissue evidence="11">Whole Snail</tissue>
    </source>
</reference>
<proteinExistence type="predicted"/>
<evidence type="ECO:0000313" key="12">
    <source>
        <dbReference type="Proteomes" id="UP001233172"/>
    </source>
</evidence>
<dbReference type="GO" id="GO:0004930">
    <property type="term" value="F:G protein-coupled receptor activity"/>
    <property type="evidence" value="ECO:0007669"/>
    <property type="project" value="UniProtKB-KW"/>
</dbReference>
<dbReference type="PRINTS" id="PR00237">
    <property type="entry name" value="GPCRRHODOPSN"/>
</dbReference>